<name>A0A0A8YNQ0_ARUDO</name>
<reference evidence="1" key="1">
    <citation type="submission" date="2014-09" db="EMBL/GenBank/DDBJ databases">
        <authorList>
            <person name="Magalhaes I.L.F."/>
            <person name="Oliveira U."/>
            <person name="Santos F.R."/>
            <person name="Vidigal T.H.D.A."/>
            <person name="Brescovit A.D."/>
            <person name="Santos A.J."/>
        </authorList>
    </citation>
    <scope>NUCLEOTIDE SEQUENCE</scope>
    <source>
        <tissue evidence="1">Shoot tissue taken approximately 20 cm above the soil surface</tissue>
    </source>
</reference>
<protein>
    <submittedName>
        <fullName evidence="1">Uncharacterized protein</fullName>
    </submittedName>
</protein>
<evidence type="ECO:0000313" key="1">
    <source>
        <dbReference type="EMBL" id="JAD28399.1"/>
    </source>
</evidence>
<reference evidence="1" key="2">
    <citation type="journal article" date="2015" name="Data Brief">
        <title>Shoot transcriptome of the giant reed, Arundo donax.</title>
        <authorList>
            <person name="Barrero R.A."/>
            <person name="Guerrero F.D."/>
            <person name="Moolhuijzen P."/>
            <person name="Goolsby J.A."/>
            <person name="Tidwell J."/>
            <person name="Bellgard S.E."/>
            <person name="Bellgard M.I."/>
        </authorList>
    </citation>
    <scope>NUCLEOTIDE SEQUENCE</scope>
    <source>
        <tissue evidence="1">Shoot tissue taken approximately 20 cm above the soil surface</tissue>
    </source>
</reference>
<dbReference type="AlphaFoldDB" id="A0A0A8YNQ0"/>
<organism evidence="1">
    <name type="scientific">Arundo donax</name>
    <name type="common">Giant reed</name>
    <name type="synonym">Donax arundinaceus</name>
    <dbReference type="NCBI Taxonomy" id="35708"/>
    <lineage>
        <taxon>Eukaryota</taxon>
        <taxon>Viridiplantae</taxon>
        <taxon>Streptophyta</taxon>
        <taxon>Embryophyta</taxon>
        <taxon>Tracheophyta</taxon>
        <taxon>Spermatophyta</taxon>
        <taxon>Magnoliopsida</taxon>
        <taxon>Liliopsida</taxon>
        <taxon>Poales</taxon>
        <taxon>Poaceae</taxon>
        <taxon>PACMAD clade</taxon>
        <taxon>Arundinoideae</taxon>
        <taxon>Arundineae</taxon>
        <taxon>Arundo</taxon>
    </lineage>
</organism>
<accession>A0A0A8YNQ0</accession>
<dbReference type="EMBL" id="GBRH01269496">
    <property type="protein sequence ID" value="JAD28399.1"/>
    <property type="molecule type" value="Transcribed_RNA"/>
</dbReference>
<sequence>MRFTIACIESTRKQLLQANRQLDF</sequence>
<proteinExistence type="predicted"/>